<dbReference type="UniPathway" id="UPA00193"/>
<evidence type="ECO:0000256" key="5">
    <source>
        <dbReference type="ARBA" id="ARBA00022827"/>
    </source>
</evidence>
<dbReference type="Pfam" id="PF02219">
    <property type="entry name" value="MTHFR"/>
    <property type="match status" value="2"/>
</dbReference>
<evidence type="ECO:0000313" key="8">
    <source>
        <dbReference type="EMBL" id="EEC44057.1"/>
    </source>
</evidence>
<dbReference type="InterPro" id="IPR029041">
    <property type="entry name" value="FAD-linked_oxidoreductase-like"/>
</dbReference>
<dbReference type="GO" id="GO:0005829">
    <property type="term" value="C:cytosol"/>
    <property type="evidence" value="ECO:0007669"/>
    <property type="project" value="TreeGrafter"/>
</dbReference>
<dbReference type="Gene3D" id="3.20.20.220">
    <property type="match status" value="1"/>
</dbReference>
<dbReference type="Proteomes" id="UP000000759">
    <property type="component" value="Chromosome 23"/>
</dbReference>
<dbReference type="PANTHER" id="PTHR45754">
    <property type="entry name" value="METHYLENETETRAHYDROFOLATE REDUCTASE"/>
    <property type="match status" value="1"/>
</dbReference>
<dbReference type="STRING" id="556484.B7GB47"/>
<reference evidence="9" key="2">
    <citation type="submission" date="2008-08" db="EMBL/GenBank/DDBJ databases">
        <authorList>
            <consortium name="Diatom Consortium"/>
            <person name="Grigoriev I."/>
            <person name="Grimwood J."/>
            <person name="Kuo A."/>
            <person name="Otillar R.P."/>
            <person name="Salamov A."/>
            <person name="Detter J.C."/>
            <person name="Lindquist E."/>
            <person name="Shapiro H."/>
            <person name="Lucas S."/>
            <person name="Glavina del Rio T."/>
            <person name="Pitluck S."/>
            <person name="Rokhsar D."/>
            <person name="Bowler C."/>
        </authorList>
    </citation>
    <scope>GENOME REANNOTATION</scope>
    <source>
        <strain evidence="9">CCAP 1055/1</strain>
    </source>
</reference>
<comment type="similarity">
    <text evidence="3">Belongs to the methylenetetrahydrofolate reductase family.</text>
</comment>
<dbReference type="RefSeq" id="XP_002184308.1">
    <property type="nucleotide sequence ID" value="XM_002184272.1"/>
</dbReference>
<dbReference type="OrthoDB" id="16284at2759"/>
<dbReference type="GeneID" id="7198201"/>
<dbReference type="HOGENOM" id="CLU_025841_0_2_1"/>
<dbReference type="SUPFAM" id="SSF51730">
    <property type="entry name" value="FAD-linked oxidoreductase"/>
    <property type="match status" value="2"/>
</dbReference>
<dbReference type="KEGG" id="pti:PHATRDRAFT_30471"/>
<feature type="region of interest" description="Disordered" evidence="7">
    <location>
        <begin position="112"/>
        <end position="137"/>
    </location>
</feature>
<dbReference type="eggNOG" id="KOG0564">
    <property type="taxonomic scope" value="Eukaryota"/>
</dbReference>
<gene>
    <name evidence="8" type="ORF">PHATRDRAFT_30471</name>
</gene>
<name>B7GB47_PHATC</name>
<dbReference type="InParanoid" id="B7GB47"/>
<comment type="pathway">
    <text evidence="2">One-carbon metabolism; tetrahydrofolate interconversion.</text>
</comment>
<keyword evidence="6" id="KW-0560">Oxidoreductase</keyword>
<proteinExistence type="inferred from homology"/>
<keyword evidence="9" id="KW-1185">Reference proteome</keyword>
<dbReference type="GO" id="GO:0071949">
    <property type="term" value="F:FAD binding"/>
    <property type="evidence" value="ECO:0007669"/>
    <property type="project" value="TreeGrafter"/>
</dbReference>
<comment type="cofactor">
    <cofactor evidence="1">
        <name>FAD</name>
        <dbReference type="ChEBI" id="CHEBI:57692"/>
    </cofactor>
</comment>
<accession>B7GB47</accession>
<feature type="non-terminal residue" evidence="8">
    <location>
        <position position="376"/>
    </location>
</feature>
<dbReference type="GO" id="GO:0004489">
    <property type="term" value="F:methylenetetrahydrofolate reductase [NAD(P)H] activity"/>
    <property type="evidence" value="ECO:0007669"/>
    <property type="project" value="InterPro"/>
</dbReference>
<dbReference type="PaxDb" id="2850-Phatr30471"/>
<dbReference type="AlphaFoldDB" id="B7GB47"/>
<evidence type="ECO:0000256" key="4">
    <source>
        <dbReference type="ARBA" id="ARBA00022630"/>
    </source>
</evidence>
<reference evidence="8 9" key="1">
    <citation type="journal article" date="2008" name="Nature">
        <title>The Phaeodactylum genome reveals the evolutionary history of diatom genomes.</title>
        <authorList>
            <person name="Bowler C."/>
            <person name="Allen A.E."/>
            <person name="Badger J.H."/>
            <person name="Grimwood J."/>
            <person name="Jabbari K."/>
            <person name="Kuo A."/>
            <person name="Maheswari U."/>
            <person name="Martens C."/>
            <person name="Maumus F."/>
            <person name="Otillar R.P."/>
            <person name="Rayko E."/>
            <person name="Salamov A."/>
            <person name="Vandepoele K."/>
            <person name="Beszteri B."/>
            <person name="Gruber A."/>
            <person name="Heijde M."/>
            <person name="Katinka M."/>
            <person name="Mock T."/>
            <person name="Valentin K."/>
            <person name="Verret F."/>
            <person name="Berges J.A."/>
            <person name="Brownlee C."/>
            <person name="Cadoret J.P."/>
            <person name="Chiovitti A."/>
            <person name="Choi C.J."/>
            <person name="Coesel S."/>
            <person name="De Martino A."/>
            <person name="Detter J.C."/>
            <person name="Durkin C."/>
            <person name="Falciatore A."/>
            <person name="Fournet J."/>
            <person name="Haruta M."/>
            <person name="Huysman M.J."/>
            <person name="Jenkins B.D."/>
            <person name="Jiroutova K."/>
            <person name="Jorgensen R.E."/>
            <person name="Joubert Y."/>
            <person name="Kaplan A."/>
            <person name="Kroger N."/>
            <person name="Kroth P.G."/>
            <person name="La Roche J."/>
            <person name="Lindquist E."/>
            <person name="Lommer M."/>
            <person name="Martin-Jezequel V."/>
            <person name="Lopez P.J."/>
            <person name="Lucas S."/>
            <person name="Mangogna M."/>
            <person name="McGinnis K."/>
            <person name="Medlin L.K."/>
            <person name="Montsant A."/>
            <person name="Oudot-Le Secq M.P."/>
            <person name="Napoli C."/>
            <person name="Obornik M."/>
            <person name="Parker M.S."/>
            <person name="Petit J.L."/>
            <person name="Porcel B.M."/>
            <person name="Poulsen N."/>
            <person name="Robison M."/>
            <person name="Rychlewski L."/>
            <person name="Rynearson T.A."/>
            <person name="Schmutz J."/>
            <person name="Shapiro H."/>
            <person name="Siaut M."/>
            <person name="Stanley M."/>
            <person name="Sussman M.R."/>
            <person name="Taylor A.R."/>
            <person name="Vardi A."/>
            <person name="von Dassow P."/>
            <person name="Vyverman W."/>
            <person name="Willis A."/>
            <person name="Wyrwicz L.S."/>
            <person name="Rokhsar D.S."/>
            <person name="Weissenbach J."/>
            <person name="Armbrust E.V."/>
            <person name="Green B.R."/>
            <person name="Van de Peer Y."/>
            <person name="Grigoriev I.V."/>
        </authorList>
    </citation>
    <scope>NUCLEOTIDE SEQUENCE [LARGE SCALE GENOMIC DNA]</scope>
    <source>
        <strain evidence="8 9">CCAP 1055/1</strain>
    </source>
</reference>
<dbReference type="CDD" id="cd00537">
    <property type="entry name" value="MTHFR"/>
    <property type="match status" value="1"/>
</dbReference>
<sequence length="376" mass="40423">MSSSTPVTMSPEALSCVVPGTTPDPRIGDVIAQPRPDGKPFVSLEYFPPRTAEGVQNLHARMHRMRDTLQPAFTDMTWGAGGSTAELSLQLALYAHNTGHVANLHMTCTNLDSGKSSTSTSSSSEHNGNASDDVASADPRETLRRALQQAHDGGIRNLVALRGDPPAGQETWTATEGGFTCALDLVEFIRSLPDIGADFHLAVAGYPEGHPNAISEIADPTTLTAAEAARASVTDGKTYCCLDADYHKEMEYLKKKVDAGGDMIMTQMFFDAAVFLQFVEDCRAWGITVPIVPGLMCINAYAGFVKMAKFCKTRVPETLRARMEAIKDDAAAVKAFGVEFGVEMCRTLLASGHVSVLHFYTLNLEKVVYGVLDALG</sequence>
<dbReference type="EMBL" id="CM000625">
    <property type="protein sequence ID" value="EEC44057.1"/>
    <property type="molecule type" value="Genomic_DNA"/>
</dbReference>
<evidence type="ECO:0000313" key="9">
    <source>
        <dbReference type="Proteomes" id="UP000000759"/>
    </source>
</evidence>
<dbReference type="GO" id="GO:0009086">
    <property type="term" value="P:methionine biosynthetic process"/>
    <property type="evidence" value="ECO:0007669"/>
    <property type="project" value="TreeGrafter"/>
</dbReference>
<evidence type="ECO:0000256" key="7">
    <source>
        <dbReference type="SAM" id="MobiDB-lite"/>
    </source>
</evidence>
<protein>
    <submittedName>
        <fullName evidence="8">Uncharacterized protein</fullName>
    </submittedName>
</protein>
<dbReference type="InterPro" id="IPR003171">
    <property type="entry name" value="Mehydrof_redctse-like"/>
</dbReference>
<organism evidence="8 9">
    <name type="scientific">Phaeodactylum tricornutum (strain CCAP 1055/1)</name>
    <dbReference type="NCBI Taxonomy" id="556484"/>
    <lineage>
        <taxon>Eukaryota</taxon>
        <taxon>Sar</taxon>
        <taxon>Stramenopiles</taxon>
        <taxon>Ochrophyta</taxon>
        <taxon>Bacillariophyta</taxon>
        <taxon>Bacillariophyceae</taxon>
        <taxon>Bacillariophycidae</taxon>
        <taxon>Naviculales</taxon>
        <taxon>Phaeodactylaceae</taxon>
        <taxon>Phaeodactylum</taxon>
    </lineage>
</organism>
<keyword evidence="4" id="KW-0285">Flavoprotein</keyword>
<evidence type="ECO:0000256" key="1">
    <source>
        <dbReference type="ARBA" id="ARBA00001974"/>
    </source>
</evidence>
<keyword evidence="5" id="KW-0274">FAD</keyword>
<evidence type="ECO:0000256" key="2">
    <source>
        <dbReference type="ARBA" id="ARBA00004777"/>
    </source>
</evidence>
<dbReference type="PANTHER" id="PTHR45754:SF3">
    <property type="entry name" value="METHYLENETETRAHYDROFOLATE REDUCTASE (NADPH)"/>
    <property type="match status" value="1"/>
</dbReference>
<evidence type="ECO:0000256" key="3">
    <source>
        <dbReference type="ARBA" id="ARBA00006743"/>
    </source>
</evidence>
<dbReference type="GO" id="GO:0035999">
    <property type="term" value="P:tetrahydrofolate interconversion"/>
    <property type="evidence" value="ECO:0007669"/>
    <property type="project" value="UniProtKB-UniPathway"/>
</dbReference>
<evidence type="ECO:0000256" key="6">
    <source>
        <dbReference type="ARBA" id="ARBA00023002"/>
    </source>
</evidence>